<reference evidence="1 2" key="1">
    <citation type="submission" date="2015-09" db="EMBL/GenBank/DDBJ databases">
        <title>Spore heat resistance.</title>
        <authorList>
            <person name="Boekhorst J."/>
            <person name="Berendsen E.M."/>
            <person name="Wells-Bennik M.H."/>
            <person name="Kuipers O.P."/>
        </authorList>
    </citation>
    <scope>NUCLEOTIDE SEQUENCE [LARGE SCALE GENOMIC DNA]</scope>
    <source>
        <strain evidence="1 2">B4122</strain>
    </source>
</reference>
<dbReference type="EMBL" id="LJZV01000001">
    <property type="protein sequence ID" value="KZD95090.1"/>
    <property type="molecule type" value="Genomic_DNA"/>
</dbReference>
<accession>A0AAP1HCB3</accession>
<dbReference type="AlphaFoldDB" id="A0AAP1HCB3"/>
<name>A0AAP1HCB3_BACIU</name>
<evidence type="ECO:0000313" key="1">
    <source>
        <dbReference type="EMBL" id="KZD95090.1"/>
    </source>
</evidence>
<organism evidence="1 2">
    <name type="scientific">Bacillus subtilis</name>
    <dbReference type="NCBI Taxonomy" id="1423"/>
    <lineage>
        <taxon>Bacteria</taxon>
        <taxon>Bacillati</taxon>
        <taxon>Bacillota</taxon>
        <taxon>Bacilli</taxon>
        <taxon>Bacillales</taxon>
        <taxon>Bacillaceae</taxon>
        <taxon>Bacillus</taxon>
    </lineage>
</organism>
<sequence>MISPLFDPLIWNSVKRYNNFSNLRSVNFYKSAFKTVQKNMVISTSFFVIPYIPGKG</sequence>
<evidence type="ECO:0000313" key="2">
    <source>
        <dbReference type="Proteomes" id="UP000076442"/>
    </source>
</evidence>
<dbReference type="Proteomes" id="UP000076442">
    <property type="component" value="Unassembled WGS sequence"/>
</dbReference>
<comment type="caution">
    <text evidence="1">The sequence shown here is derived from an EMBL/GenBank/DDBJ whole genome shotgun (WGS) entry which is preliminary data.</text>
</comment>
<proteinExistence type="predicted"/>
<protein>
    <submittedName>
        <fullName evidence="1">Uncharacterized protein</fullName>
    </submittedName>
</protein>
<gene>
    <name evidence="1" type="ORF">B4122_0062</name>
</gene>